<protein>
    <submittedName>
        <fullName evidence="1">Uncharacterized protein</fullName>
    </submittedName>
</protein>
<reference evidence="1 2" key="1">
    <citation type="submission" date="2015-06" db="EMBL/GenBank/DDBJ databases">
        <authorList>
            <person name="Wibberg Daniel"/>
        </authorList>
    </citation>
    <scope>NUCLEOTIDE SEQUENCE [LARGE SCALE GENOMIC DNA]</scope>
    <source>
        <strain evidence="1 2">T3/55T</strain>
    </source>
</reference>
<keyword evidence="2" id="KW-1185">Reference proteome</keyword>
<dbReference type="Proteomes" id="UP000236497">
    <property type="component" value="Unassembled WGS sequence"/>
</dbReference>
<proteinExistence type="predicted"/>
<dbReference type="AlphaFoldDB" id="A0A0H5SEM0"/>
<dbReference type="InterPro" id="IPR036641">
    <property type="entry name" value="HPT_dom_sf"/>
</dbReference>
<name>A0A0H5SEM0_HERHM</name>
<dbReference type="RefSeq" id="WP_103201485.1">
    <property type="nucleotide sequence ID" value="NZ_CVTD020000005.1"/>
</dbReference>
<evidence type="ECO:0000313" key="2">
    <source>
        <dbReference type="Proteomes" id="UP000236497"/>
    </source>
</evidence>
<gene>
    <name evidence="1" type="ORF">HHT355_0081</name>
</gene>
<sequence>MFRHYMQNLFDIVPEIDFYKGYDYYLHNMENYSKALLATLKSVKSKLPILRNMTETEEYEGLRMITQTLRRMMHTIGGEKIADLSYRLEMALLNEDKDLNNKIFEYLITLEDLADRMEELIKKLPIQYTKTDPDKKDSYFNYNFAKTKEFIDFSNDFIEKKII</sequence>
<dbReference type="GO" id="GO:0000160">
    <property type="term" value="P:phosphorelay signal transduction system"/>
    <property type="evidence" value="ECO:0007669"/>
    <property type="project" value="InterPro"/>
</dbReference>
<dbReference type="EMBL" id="CVTD020000005">
    <property type="protein sequence ID" value="CRZ33296.1"/>
    <property type="molecule type" value="Genomic_DNA"/>
</dbReference>
<dbReference type="SUPFAM" id="SSF47226">
    <property type="entry name" value="Histidine-containing phosphotransfer domain, HPT domain"/>
    <property type="match status" value="1"/>
</dbReference>
<evidence type="ECO:0000313" key="1">
    <source>
        <dbReference type="EMBL" id="CRZ33296.1"/>
    </source>
</evidence>
<organism evidence="1 2">
    <name type="scientific">Herbinix hemicellulosilytica</name>
    <dbReference type="NCBI Taxonomy" id="1564487"/>
    <lineage>
        <taxon>Bacteria</taxon>
        <taxon>Bacillati</taxon>
        <taxon>Bacillota</taxon>
        <taxon>Clostridia</taxon>
        <taxon>Lachnospirales</taxon>
        <taxon>Lachnospiraceae</taxon>
        <taxon>Herbinix</taxon>
    </lineage>
</organism>
<accession>A0A0H5SEM0</accession>